<feature type="domain" description="Mur ligase central" evidence="11">
    <location>
        <begin position="115"/>
        <end position="285"/>
    </location>
</feature>
<dbReference type="GO" id="GO:0008360">
    <property type="term" value="P:regulation of cell shape"/>
    <property type="evidence" value="ECO:0007669"/>
    <property type="project" value="UniProtKB-KW"/>
</dbReference>
<protein>
    <submittedName>
        <fullName evidence="12">UDP-N-acetylmuramoylalanyl-D-glutamyl-2, 6-diaminopimelate/D-alanyl-D-alanyl ligase</fullName>
        <ecNumber evidence="12">6.3.2.10</ecNumber>
    </submittedName>
</protein>
<dbReference type="GO" id="GO:0051301">
    <property type="term" value="P:cell division"/>
    <property type="evidence" value="ECO:0007669"/>
    <property type="project" value="UniProtKB-KW"/>
</dbReference>
<keyword evidence="2" id="KW-0132">Cell division</keyword>
<evidence type="ECO:0000256" key="2">
    <source>
        <dbReference type="ARBA" id="ARBA00022618"/>
    </source>
</evidence>
<sequence>MLKGGEDVVQGTHVRELTPEWVARAVGGRLHPGGGPVRDLVWHSGAATPGSLFAALPGRTTHGRHYIPEALARGASLVLADQAGPATLEVEDPWQALLRLGEALRRLFPGPVLAVGGSSGKTTTKEALAQGLGLPAPPGNLNTAPPLVRFFWHLDPQSPGAVVELGVDRQGEMAELFALAKPHLAVLTALGEEHLEAFGTLEKAVQEEAHLLRAPTALVGEQAAPLVLGLREDLLVYGFAEGTFRGRDLELGLRESRFRYGGLHVRVPYPGLGPAYGALAALAAAEVLGLSLEEVAERLSRLTLPPGRMETREVDGVIFVNDAYNANPLSVKAGLRWLAAQPGRKWAVLGEMRELGRESLRLHLEVAEEAARLGLSPLYLGPHARHQAAFSGEAVESLEEALAWLKARVAPGDLVYLKASRAVGLERIVELWDAPFSS</sequence>
<dbReference type="PATRIC" id="fig|762633.3.peg.1081"/>
<dbReference type="Gene3D" id="3.40.1190.10">
    <property type="entry name" value="Mur-like, catalytic domain"/>
    <property type="match status" value="1"/>
</dbReference>
<evidence type="ECO:0000256" key="8">
    <source>
        <dbReference type="ARBA" id="ARBA00023316"/>
    </source>
</evidence>
<dbReference type="GO" id="GO:0009252">
    <property type="term" value="P:peptidoglycan biosynthetic process"/>
    <property type="evidence" value="ECO:0007669"/>
    <property type="project" value="UniProtKB-KW"/>
</dbReference>
<dbReference type="InterPro" id="IPR000713">
    <property type="entry name" value="Mur_ligase_N"/>
</dbReference>
<dbReference type="SUPFAM" id="SSF53244">
    <property type="entry name" value="MurD-like peptide ligases, peptide-binding domain"/>
    <property type="match status" value="1"/>
</dbReference>
<keyword evidence="3" id="KW-0547">Nucleotide-binding</keyword>
<organism evidence="12 13">
    <name type="scientific">Thermus thermophilus (strain SG0.5JP17-16)</name>
    <dbReference type="NCBI Taxonomy" id="762633"/>
    <lineage>
        <taxon>Bacteria</taxon>
        <taxon>Thermotogati</taxon>
        <taxon>Deinococcota</taxon>
        <taxon>Deinococci</taxon>
        <taxon>Thermales</taxon>
        <taxon>Thermaceae</taxon>
        <taxon>Thermus</taxon>
    </lineage>
</organism>
<dbReference type="PANTHER" id="PTHR43024">
    <property type="entry name" value="UDP-N-ACETYLMURAMOYL-TRIPEPTIDE--D-ALANYL-D-ALANINE LIGASE"/>
    <property type="match status" value="1"/>
</dbReference>
<dbReference type="PANTHER" id="PTHR43024:SF1">
    <property type="entry name" value="UDP-N-ACETYLMURAMOYL-TRIPEPTIDE--D-ALANYL-D-ALANINE LIGASE"/>
    <property type="match status" value="1"/>
</dbReference>
<keyword evidence="6" id="KW-0573">Peptidoglycan synthesis</keyword>
<dbReference type="InterPro" id="IPR035911">
    <property type="entry name" value="MurE/MurF_N"/>
</dbReference>
<accession>F6DGZ0</accession>
<keyword evidence="1 12" id="KW-0436">Ligase</keyword>
<evidence type="ECO:0000256" key="5">
    <source>
        <dbReference type="ARBA" id="ARBA00022960"/>
    </source>
</evidence>
<keyword evidence="4" id="KW-0067">ATP-binding</keyword>
<dbReference type="EC" id="6.3.2.10" evidence="12"/>
<dbReference type="Pfam" id="PF08245">
    <property type="entry name" value="Mur_ligase_M"/>
    <property type="match status" value="1"/>
</dbReference>
<evidence type="ECO:0000259" key="11">
    <source>
        <dbReference type="Pfam" id="PF08245"/>
    </source>
</evidence>
<dbReference type="InterPro" id="IPR051046">
    <property type="entry name" value="MurCDEF_CellWall_CoF430Synth"/>
</dbReference>
<dbReference type="KEGG" id="tts:Ththe16_1089"/>
<name>F6DGZ0_THETG</name>
<evidence type="ECO:0000259" key="10">
    <source>
        <dbReference type="Pfam" id="PF02875"/>
    </source>
</evidence>
<dbReference type="SUPFAM" id="SSF53623">
    <property type="entry name" value="MurD-like peptide ligases, catalytic domain"/>
    <property type="match status" value="1"/>
</dbReference>
<proteinExistence type="predicted"/>
<dbReference type="GO" id="GO:0071555">
    <property type="term" value="P:cell wall organization"/>
    <property type="evidence" value="ECO:0007669"/>
    <property type="project" value="UniProtKB-KW"/>
</dbReference>
<feature type="domain" description="Mur ligase C-terminal" evidence="10">
    <location>
        <begin position="307"/>
        <end position="421"/>
    </location>
</feature>
<evidence type="ECO:0000313" key="12">
    <source>
        <dbReference type="EMBL" id="AEG33498.1"/>
    </source>
</evidence>
<dbReference type="GO" id="GO:0047480">
    <property type="term" value="F:UDP-N-acetylmuramoyl-tripeptide-D-alanyl-D-alanine ligase activity"/>
    <property type="evidence" value="ECO:0007669"/>
    <property type="project" value="UniProtKB-EC"/>
</dbReference>
<dbReference type="Proteomes" id="UP000009233">
    <property type="component" value="Chromosome"/>
</dbReference>
<dbReference type="InterPro" id="IPR036565">
    <property type="entry name" value="Mur-like_cat_sf"/>
</dbReference>
<evidence type="ECO:0000256" key="3">
    <source>
        <dbReference type="ARBA" id="ARBA00022741"/>
    </source>
</evidence>
<dbReference type="AlphaFoldDB" id="F6DGZ0"/>
<keyword evidence="7" id="KW-0131">Cell cycle</keyword>
<dbReference type="InterPro" id="IPR013221">
    <property type="entry name" value="Mur_ligase_cen"/>
</dbReference>
<evidence type="ECO:0000256" key="1">
    <source>
        <dbReference type="ARBA" id="ARBA00022598"/>
    </source>
</evidence>
<dbReference type="Pfam" id="PF02875">
    <property type="entry name" value="Mur_ligase_C"/>
    <property type="match status" value="1"/>
</dbReference>
<evidence type="ECO:0000313" key="13">
    <source>
        <dbReference type="Proteomes" id="UP000009233"/>
    </source>
</evidence>
<feature type="domain" description="Mur ligase N-terminal catalytic" evidence="9">
    <location>
        <begin position="48"/>
        <end position="91"/>
    </location>
</feature>
<dbReference type="Pfam" id="PF01225">
    <property type="entry name" value="Mur_ligase"/>
    <property type="match status" value="1"/>
</dbReference>
<dbReference type="EMBL" id="CP002777">
    <property type="protein sequence ID" value="AEG33498.1"/>
    <property type="molecule type" value="Genomic_DNA"/>
</dbReference>
<gene>
    <name evidence="12" type="ordered locus">Ththe16_1089</name>
</gene>
<evidence type="ECO:0000256" key="7">
    <source>
        <dbReference type="ARBA" id="ARBA00023306"/>
    </source>
</evidence>
<evidence type="ECO:0000256" key="4">
    <source>
        <dbReference type="ARBA" id="ARBA00022840"/>
    </source>
</evidence>
<keyword evidence="8" id="KW-0961">Cell wall biogenesis/degradation</keyword>
<keyword evidence="5" id="KW-0133">Cell shape</keyword>
<dbReference type="Gene3D" id="3.90.190.20">
    <property type="entry name" value="Mur ligase, C-terminal domain"/>
    <property type="match status" value="1"/>
</dbReference>
<dbReference type="RefSeq" id="WP_014510377.1">
    <property type="nucleotide sequence ID" value="NC_017272.1"/>
</dbReference>
<dbReference type="Gene3D" id="3.40.1390.10">
    <property type="entry name" value="MurE/MurF, N-terminal domain"/>
    <property type="match status" value="1"/>
</dbReference>
<dbReference type="InterPro" id="IPR036615">
    <property type="entry name" value="Mur_ligase_C_dom_sf"/>
</dbReference>
<dbReference type="SUPFAM" id="SSF63418">
    <property type="entry name" value="MurE/MurF N-terminal domain"/>
    <property type="match status" value="1"/>
</dbReference>
<reference evidence="12" key="1">
    <citation type="submission" date="2011-05" db="EMBL/GenBank/DDBJ databases">
        <title>Complete sequence of chromosome of Thermus thermophilus SG0.5JP17-16.</title>
        <authorList>
            <consortium name="US DOE Joint Genome Institute"/>
            <person name="Lucas S."/>
            <person name="Han J."/>
            <person name="Lapidus A."/>
            <person name="Cheng J.-F."/>
            <person name="Goodwin L."/>
            <person name="Pitluck S."/>
            <person name="Peters L."/>
            <person name="Mikhailova N."/>
            <person name="Teshima H."/>
            <person name="Han C."/>
            <person name="Tapia R."/>
            <person name="Land M."/>
            <person name="Hauser L."/>
            <person name="Kyrpides N."/>
            <person name="Ivanova N."/>
            <person name="Pagani I."/>
            <person name="Allgaier M."/>
            <person name="Hugenholtz P."/>
            <person name="Singer S."/>
            <person name="Gladden J."/>
            <person name="Woyke T."/>
        </authorList>
    </citation>
    <scope>NUCLEOTIDE SEQUENCE</scope>
    <source>
        <strain evidence="12">SG0.5JP17-16</strain>
    </source>
</reference>
<evidence type="ECO:0000259" key="9">
    <source>
        <dbReference type="Pfam" id="PF01225"/>
    </source>
</evidence>
<dbReference type="InterPro" id="IPR004101">
    <property type="entry name" value="Mur_ligase_C"/>
</dbReference>
<evidence type="ECO:0000256" key="6">
    <source>
        <dbReference type="ARBA" id="ARBA00022984"/>
    </source>
</evidence>
<dbReference type="HOGENOM" id="CLU_031507_1_1_0"/>
<dbReference type="GO" id="GO:0005524">
    <property type="term" value="F:ATP binding"/>
    <property type="evidence" value="ECO:0007669"/>
    <property type="project" value="UniProtKB-KW"/>
</dbReference>